<evidence type="ECO:0000256" key="1">
    <source>
        <dbReference type="SAM" id="SignalP"/>
    </source>
</evidence>
<dbReference type="InterPro" id="IPR012171">
    <property type="entry name" value="Fatty_acid_desaturase"/>
</dbReference>
<dbReference type="GO" id="GO:0042759">
    <property type="term" value="P:long-chain fatty acid biosynthetic process"/>
    <property type="evidence" value="ECO:0007669"/>
    <property type="project" value="UniProtKB-ARBA"/>
</dbReference>
<feature type="domain" description="Fatty acid desaturase" evidence="3">
    <location>
        <begin position="171"/>
        <end position="405"/>
    </location>
</feature>
<feature type="chain" id="PRO_5032673745" evidence="1">
    <location>
        <begin position="20"/>
        <end position="437"/>
    </location>
</feature>
<sequence length="437" mass="48837">MRACAAAAAFVAFATLAEAFTPAKVGRALLPVQRVSTLPDATPVAAPAVAAPKKNRLHVQIGNAVYDLTGWRAKHPAGSHWIDRFHQKDATDVIYAFHSDEAMQMFERLPRARGVEAVEPDATTLKFRELRAKLVADGWFKREWQHEAFLLVAQMTQFAVGVALARSGHVLAGTCVLGVAHTTCGWLAHDFIHGRGKWPSFMRYFGCLTVGLGAKWWSEKHNLHHAFTNLVGVDEDIMVEPALYLWSPTEERDKPWRKFQHFLWPVPFSALFAMWRIDSIKTALKLKLWPEIVALSLHYVALLALVGPGVALGHIMLGGLLTATIVTVTHTAEEMLMDDEMSFVEAQFRTTRDAKCTDPLSEYVWGGMQYQLEHHLFPTLPRYKYARLVPVIKQWAAENGLEYRVTGAWKIIADNVNQLKRVAAQPTDANSPSPNSA</sequence>
<evidence type="ECO:0000259" key="3">
    <source>
        <dbReference type="Pfam" id="PF00487"/>
    </source>
</evidence>
<dbReference type="SUPFAM" id="SSF55856">
    <property type="entry name" value="Cytochrome b5-like heme/steroid binding domain"/>
    <property type="match status" value="1"/>
</dbReference>
<evidence type="ECO:0000313" key="4">
    <source>
        <dbReference type="EMBL" id="KAG5177566.1"/>
    </source>
</evidence>
<dbReference type="EMBL" id="JAFCMP010000524">
    <property type="protein sequence ID" value="KAG5177566.1"/>
    <property type="molecule type" value="Genomic_DNA"/>
</dbReference>
<dbReference type="CDD" id="cd03506">
    <property type="entry name" value="Delta6-FADS-like"/>
    <property type="match status" value="1"/>
</dbReference>
<evidence type="ECO:0000313" key="5">
    <source>
        <dbReference type="Proteomes" id="UP000664859"/>
    </source>
</evidence>
<dbReference type="PIRSF" id="PIRSF015921">
    <property type="entry name" value="FA_sphinglp_des"/>
    <property type="match status" value="1"/>
</dbReference>
<name>A0A836CAU7_9STRA</name>
<comment type="caution">
    <text evidence="4">The sequence shown here is derived from an EMBL/GenBank/DDBJ whole genome shotgun (WGS) entry which is preliminary data.</text>
</comment>
<dbReference type="Pfam" id="PF00487">
    <property type="entry name" value="FA_desaturase"/>
    <property type="match status" value="1"/>
</dbReference>
<accession>A0A836CAU7</accession>
<feature type="signal peptide" evidence="1">
    <location>
        <begin position="1"/>
        <end position="19"/>
    </location>
</feature>
<protein>
    <submittedName>
        <fullName evidence="4">Fatty acid desaturase</fullName>
    </submittedName>
</protein>
<dbReference type="PANTHER" id="PTHR19353">
    <property type="entry name" value="FATTY ACID DESATURASE 2"/>
    <property type="match status" value="1"/>
</dbReference>
<dbReference type="Gene3D" id="3.10.120.10">
    <property type="entry name" value="Cytochrome b5-like heme/steroid binding domain"/>
    <property type="match status" value="1"/>
</dbReference>
<dbReference type="OrthoDB" id="260091at2759"/>
<evidence type="ECO:0000259" key="2">
    <source>
        <dbReference type="Pfam" id="PF00173"/>
    </source>
</evidence>
<dbReference type="Proteomes" id="UP000664859">
    <property type="component" value="Unassembled WGS sequence"/>
</dbReference>
<organism evidence="4 5">
    <name type="scientific">Tribonema minus</name>
    <dbReference type="NCBI Taxonomy" id="303371"/>
    <lineage>
        <taxon>Eukaryota</taxon>
        <taxon>Sar</taxon>
        <taxon>Stramenopiles</taxon>
        <taxon>Ochrophyta</taxon>
        <taxon>PX clade</taxon>
        <taxon>Xanthophyceae</taxon>
        <taxon>Tribonematales</taxon>
        <taxon>Tribonemataceae</taxon>
        <taxon>Tribonema</taxon>
    </lineage>
</organism>
<feature type="domain" description="Cytochrome b5 heme-binding" evidence="2">
    <location>
        <begin position="53"/>
        <end position="108"/>
    </location>
</feature>
<dbReference type="InterPro" id="IPR001199">
    <property type="entry name" value="Cyt_B5-like_heme/steroid-bd"/>
</dbReference>
<keyword evidence="5" id="KW-1185">Reference proteome</keyword>
<dbReference type="GO" id="GO:0016020">
    <property type="term" value="C:membrane"/>
    <property type="evidence" value="ECO:0007669"/>
    <property type="project" value="TreeGrafter"/>
</dbReference>
<dbReference type="GO" id="GO:0016717">
    <property type="term" value="F:oxidoreductase activity, acting on paired donors, with oxidation of a pair of donors resulting in the reduction of molecular oxygen to two molecules of water"/>
    <property type="evidence" value="ECO:0007669"/>
    <property type="project" value="UniProtKB-ARBA"/>
</dbReference>
<reference evidence="4" key="1">
    <citation type="submission" date="2021-02" db="EMBL/GenBank/DDBJ databases">
        <title>First Annotated Genome of the Yellow-green Alga Tribonema minus.</title>
        <authorList>
            <person name="Mahan K.M."/>
        </authorList>
    </citation>
    <scope>NUCLEOTIDE SEQUENCE</scope>
    <source>
        <strain evidence="4">UTEX B ZZ1240</strain>
    </source>
</reference>
<dbReference type="GO" id="GO:0006636">
    <property type="term" value="P:unsaturated fatty acid biosynthetic process"/>
    <property type="evidence" value="ECO:0007669"/>
    <property type="project" value="UniProtKB-ARBA"/>
</dbReference>
<dbReference type="InterPro" id="IPR036400">
    <property type="entry name" value="Cyt_B5-like_heme/steroid_sf"/>
</dbReference>
<gene>
    <name evidence="4" type="ORF">JKP88DRAFT_270691</name>
</gene>
<dbReference type="AlphaFoldDB" id="A0A836CAU7"/>
<dbReference type="InterPro" id="IPR005804">
    <property type="entry name" value="FA_desaturase_dom"/>
</dbReference>
<proteinExistence type="predicted"/>
<dbReference type="Pfam" id="PF00173">
    <property type="entry name" value="Cyt-b5"/>
    <property type="match status" value="1"/>
</dbReference>
<keyword evidence="1" id="KW-0732">Signal</keyword>
<dbReference type="PANTHER" id="PTHR19353:SF19">
    <property type="entry name" value="DELTA(5) FATTY ACID DESATURASE C-RELATED"/>
    <property type="match status" value="1"/>
</dbReference>